<evidence type="ECO:0000259" key="1">
    <source>
        <dbReference type="Pfam" id="PF07045"/>
    </source>
</evidence>
<dbReference type="PANTHER" id="PTHR41521">
    <property type="match status" value="1"/>
</dbReference>
<protein>
    <recommendedName>
        <fullName evidence="1">DUF1330 domain-containing protein</fullName>
    </recommendedName>
</protein>
<organism evidence="2 3">
    <name type="scientific">Pseudomyxococcus hansupus</name>
    <dbReference type="NCBI Taxonomy" id="1297742"/>
    <lineage>
        <taxon>Bacteria</taxon>
        <taxon>Pseudomonadati</taxon>
        <taxon>Myxococcota</taxon>
        <taxon>Myxococcia</taxon>
        <taxon>Myxococcales</taxon>
        <taxon>Cystobacterineae</taxon>
        <taxon>Myxococcaceae</taxon>
        <taxon>Pseudomyxococcus</taxon>
    </lineage>
</organism>
<dbReference type="KEGG" id="mym:A176_004273"/>
<sequence>MPAYVVVEVSVHDAQTYERYKQLAPPSLEPYGGRYLVRGGPTQALEGTWQPPRFVLLEFPSVEQAQAWWSSPEYAAAKALRHESAHSIMLLVEGVPATTPVTEAPVTASAS</sequence>
<evidence type="ECO:0000313" key="2">
    <source>
        <dbReference type="EMBL" id="AKQ67361.1"/>
    </source>
</evidence>
<name>A0A0H4WVD0_9BACT</name>
<dbReference type="RefSeq" id="WP_002634906.1">
    <property type="nucleotide sequence ID" value="NZ_CP012109.1"/>
</dbReference>
<dbReference type="PANTHER" id="PTHR41521:SF4">
    <property type="entry name" value="BLR0684 PROTEIN"/>
    <property type="match status" value="1"/>
</dbReference>
<keyword evidence="3" id="KW-1185">Reference proteome</keyword>
<dbReference type="EMBL" id="CP012109">
    <property type="protein sequence ID" value="AKQ67361.1"/>
    <property type="molecule type" value="Genomic_DNA"/>
</dbReference>
<evidence type="ECO:0000313" key="3">
    <source>
        <dbReference type="Proteomes" id="UP000009026"/>
    </source>
</evidence>
<accession>A0A0H4WVD0</accession>
<proteinExistence type="predicted"/>
<dbReference type="InterPro" id="IPR011008">
    <property type="entry name" value="Dimeric_a/b-barrel"/>
</dbReference>
<dbReference type="Proteomes" id="UP000009026">
    <property type="component" value="Chromosome"/>
</dbReference>
<reference evidence="2 3" key="1">
    <citation type="journal article" date="2016" name="PLoS ONE">
        <title>Complete Genome Sequence and Comparative Genomics of a Novel Myxobacterium Myxococcus hansupus.</title>
        <authorList>
            <person name="Sharma G."/>
            <person name="Narwani T."/>
            <person name="Subramanian S."/>
        </authorList>
    </citation>
    <scope>NUCLEOTIDE SEQUENCE [LARGE SCALE GENOMIC DNA]</scope>
    <source>
        <strain evidence="3">mixupus</strain>
    </source>
</reference>
<dbReference type="STRING" id="1297742.A176_004273"/>
<dbReference type="Pfam" id="PF07045">
    <property type="entry name" value="DUF1330"/>
    <property type="match status" value="1"/>
</dbReference>
<dbReference type="SUPFAM" id="SSF54909">
    <property type="entry name" value="Dimeric alpha+beta barrel"/>
    <property type="match status" value="1"/>
</dbReference>
<feature type="domain" description="DUF1330" evidence="1">
    <location>
        <begin position="2"/>
        <end position="95"/>
    </location>
</feature>
<gene>
    <name evidence="2" type="ORF">A176_004273</name>
</gene>
<dbReference type="eggNOG" id="COG5470">
    <property type="taxonomic scope" value="Bacteria"/>
</dbReference>
<dbReference type="PATRIC" id="fig|1297742.4.peg.4315"/>
<dbReference type="Gene3D" id="3.30.70.100">
    <property type="match status" value="1"/>
</dbReference>
<dbReference type="InterPro" id="IPR010753">
    <property type="entry name" value="DUF1330"/>
</dbReference>
<dbReference type="OrthoDB" id="9806380at2"/>
<dbReference type="AlphaFoldDB" id="A0A0H4WVD0"/>